<dbReference type="AlphaFoldDB" id="A0A382XIB2"/>
<feature type="non-terminal residue" evidence="1">
    <location>
        <position position="1"/>
    </location>
</feature>
<sequence>RGSGSRRSRYYRSRDCPHCLGAGYMQRAEATAGHEGRHRRNVPRIGCLLLRRAITAAM</sequence>
<reference evidence="1" key="1">
    <citation type="submission" date="2018-05" db="EMBL/GenBank/DDBJ databases">
        <authorList>
            <person name="Lanie J.A."/>
            <person name="Ng W.-L."/>
            <person name="Kazmierczak K.M."/>
            <person name="Andrzejewski T.M."/>
            <person name="Davidsen T.M."/>
            <person name="Wayne K.J."/>
            <person name="Tettelin H."/>
            <person name="Glass J.I."/>
            <person name="Rusch D."/>
            <person name="Podicherti R."/>
            <person name="Tsui H.-C.T."/>
            <person name="Winkler M.E."/>
        </authorList>
    </citation>
    <scope>NUCLEOTIDE SEQUENCE</scope>
</reference>
<proteinExistence type="predicted"/>
<protein>
    <submittedName>
        <fullName evidence="1">Uncharacterized protein</fullName>
    </submittedName>
</protein>
<dbReference type="EMBL" id="UINC01167855">
    <property type="protein sequence ID" value="SVD70579.1"/>
    <property type="molecule type" value="Genomic_DNA"/>
</dbReference>
<organism evidence="1">
    <name type="scientific">marine metagenome</name>
    <dbReference type="NCBI Taxonomy" id="408172"/>
    <lineage>
        <taxon>unclassified sequences</taxon>
        <taxon>metagenomes</taxon>
        <taxon>ecological metagenomes</taxon>
    </lineage>
</organism>
<gene>
    <name evidence="1" type="ORF">METZ01_LOCUS423433</name>
</gene>
<accession>A0A382XIB2</accession>
<feature type="non-terminal residue" evidence="1">
    <location>
        <position position="58"/>
    </location>
</feature>
<name>A0A382XIB2_9ZZZZ</name>
<evidence type="ECO:0000313" key="1">
    <source>
        <dbReference type="EMBL" id="SVD70579.1"/>
    </source>
</evidence>